<dbReference type="InterPro" id="IPR001375">
    <property type="entry name" value="Peptidase_S9_cat"/>
</dbReference>
<dbReference type="GO" id="GO:0004252">
    <property type="term" value="F:serine-type endopeptidase activity"/>
    <property type="evidence" value="ECO:0007669"/>
    <property type="project" value="TreeGrafter"/>
</dbReference>
<gene>
    <name evidence="3" type="ordered locus">Fjoh_3037</name>
</gene>
<evidence type="ECO:0000259" key="2">
    <source>
        <dbReference type="Pfam" id="PF00326"/>
    </source>
</evidence>
<accession>A5FFG3</accession>
<dbReference type="Pfam" id="PF00326">
    <property type="entry name" value="Peptidase_S9"/>
    <property type="match status" value="1"/>
</dbReference>
<dbReference type="AlphaFoldDB" id="A5FFG3"/>
<dbReference type="PANTHER" id="PTHR42776">
    <property type="entry name" value="SERINE PEPTIDASE S9 FAMILY MEMBER"/>
    <property type="match status" value="1"/>
</dbReference>
<evidence type="ECO:0000256" key="1">
    <source>
        <dbReference type="ARBA" id="ARBA00022801"/>
    </source>
</evidence>
<sequence>MQKRALTVEDYLKWGELTLDNVGTKGLWASYTIKYESDKDTLYVKNTKSEKTYSFPYGYKGNFLENNWFICKTPSAVKLLNLKTGQQEELPEVVKYTYNSNTKQLVLLVNRKNKDSEMIVRTLEGAVQMQIRGVTEFLPSPSNELIAFVVRTKKGSTVNILTLSNQNKIKIIASDPYIFTDLVWQGKEKKALAFYKKTNKEKRFENSIYYYNFQNNRLYSTQQIQDPFLSDTVFITVASHKIKISDDLKRVFFIVQKKKSKLNANDISPQVWYGNTYNIYPQEEKVSSFKDTYLAQWLPEHENFKMISNDSLPQFMLTGTQNHAILFNTVKYGPQYGKDDISDFYIYNLDNDKTTLFLRKNIAHPSLLIPSPSGKFISYFRDKNWWIYNIEKNTHKNITQNSGTDFFQNKKQHPRNADAFQQYGWSIGDKEVLLYDTWDLWAFKTDGTSSRRLTKGRETNTKFRHPAYSRIIRGSSNYNGWMLDGVDLTKRILLERLTDYGSQGCIELGAKENKNLLTLDNSHFDQLTQSPDSTTLFYREEGHYLPPRIVFVSTEGVKKTLVQSNPQQKSFYWGRNELISYSTRDGKVHKGLLYYPAQYDPQKKYPMIVYIYEKFSNRLHNYIPPTLYSGIGFNITNFTTQGYFVLTPDISYEIGNPGISATECIISATKEIINKGYVIPNKIGIIGHSFGGYETDYIITQTDLFATAVSGSAVTDLSTFYLSIGPAVGKPDIWRFESQQFRMGKSLFDDRDGYRKNSPIEHVEKIRTPLLSWTGDSDLEVKLDQSVEFFLALRRLEKKHIMLVYPKEGHTLRDHRNQKDLSVRLTQWFAYFLKNEPPAPWINEGLK</sequence>
<evidence type="ECO:0000313" key="4">
    <source>
        <dbReference type="Proteomes" id="UP000006694"/>
    </source>
</evidence>
<reference evidence="3 4" key="1">
    <citation type="journal article" date="2009" name="Appl. Environ. Microbiol.">
        <title>Novel features of the polysaccharide-digesting gliding bacterium Flavobacterium johnsoniae as revealed by genome sequence analysis.</title>
        <authorList>
            <person name="McBride M.J."/>
            <person name="Xie G."/>
            <person name="Martens E.C."/>
            <person name="Lapidus A."/>
            <person name="Henrissat B."/>
            <person name="Rhodes R.G."/>
            <person name="Goltsman E."/>
            <person name="Wang W."/>
            <person name="Xu J."/>
            <person name="Hunnicutt D.W."/>
            <person name="Staroscik A.M."/>
            <person name="Hoover T.R."/>
            <person name="Cheng Y.Q."/>
            <person name="Stein J.L."/>
        </authorList>
    </citation>
    <scope>NUCLEOTIDE SEQUENCE [LARGE SCALE GENOMIC DNA]</scope>
    <source>
        <strain evidence="4">ATCC 17061 / DSM 2064 / JCM 8514 / BCRC 14874 / CCUG 350202 / NBRC 14942 / NCIMB 11054 / UW101</strain>
    </source>
</reference>
<dbReference type="SUPFAM" id="SSF82171">
    <property type="entry name" value="DPP6 N-terminal domain-like"/>
    <property type="match status" value="1"/>
</dbReference>
<organism evidence="3 4">
    <name type="scientific">Flavobacterium johnsoniae (strain ATCC 17061 / DSM 2064 / JCM 8514 / BCRC 14874 / CCUG 350202 / NBRC 14942 / NCIMB 11054 / UW101)</name>
    <name type="common">Cytophaga johnsonae</name>
    <dbReference type="NCBI Taxonomy" id="376686"/>
    <lineage>
        <taxon>Bacteria</taxon>
        <taxon>Pseudomonadati</taxon>
        <taxon>Bacteroidota</taxon>
        <taxon>Flavobacteriia</taxon>
        <taxon>Flavobacteriales</taxon>
        <taxon>Flavobacteriaceae</taxon>
        <taxon>Flavobacterium</taxon>
    </lineage>
</organism>
<protein>
    <submittedName>
        <fullName evidence="3">Peptidase family S9, prolyl oligopeptidase active site domain protein</fullName>
    </submittedName>
</protein>
<dbReference type="InterPro" id="IPR029058">
    <property type="entry name" value="AB_hydrolase_fold"/>
</dbReference>
<dbReference type="GO" id="GO:0006508">
    <property type="term" value="P:proteolysis"/>
    <property type="evidence" value="ECO:0007669"/>
    <property type="project" value="InterPro"/>
</dbReference>
<dbReference type="PANTHER" id="PTHR42776:SF27">
    <property type="entry name" value="DIPEPTIDYL PEPTIDASE FAMILY MEMBER 6"/>
    <property type="match status" value="1"/>
</dbReference>
<name>A5FFG3_FLAJ1</name>
<dbReference type="ESTHER" id="flaj1-a5ffg3">
    <property type="family name" value="ACPH_Peptidase_S9"/>
</dbReference>
<keyword evidence="1" id="KW-0378">Hydrolase</keyword>
<dbReference type="HOGENOM" id="CLU_014586_0_0_10"/>
<dbReference type="SUPFAM" id="SSF53474">
    <property type="entry name" value="alpha/beta-Hydrolases"/>
    <property type="match status" value="1"/>
</dbReference>
<dbReference type="eggNOG" id="COG1506">
    <property type="taxonomic scope" value="Bacteria"/>
</dbReference>
<keyword evidence="4" id="KW-1185">Reference proteome</keyword>
<dbReference type="EMBL" id="CP000685">
    <property type="protein sequence ID" value="ABQ06058.1"/>
    <property type="molecule type" value="Genomic_DNA"/>
</dbReference>
<dbReference type="Proteomes" id="UP000006694">
    <property type="component" value="Chromosome"/>
</dbReference>
<dbReference type="STRING" id="376686.Fjoh_3037"/>
<dbReference type="Gene3D" id="3.40.50.1820">
    <property type="entry name" value="alpha/beta hydrolase"/>
    <property type="match status" value="1"/>
</dbReference>
<proteinExistence type="predicted"/>
<dbReference type="KEGG" id="fjo:Fjoh_3037"/>
<evidence type="ECO:0000313" key="3">
    <source>
        <dbReference type="EMBL" id="ABQ06058.1"/>
    </source>
</evidence>
<feature type="domain" description="Peptidase S9 prolyl oligopeptidase catalytic" evidence="2">
    <location>
        <begin position="665"/>
        <end position="835"/>
    </location>
</feature>